<dbReference type="GO" id="GO:0009245">
    <property type="term" value="P:lipid A biosynthetic process"/>
    <property type="evidence" value="ECO:0007669"/>
    <property type="project" value="UniProtKB-UniRule"/>
</dbReference>
<evidence type="ECO:0000256" key="3">
    <source>
        <dbReference type="ARBA" id="ARBA00012071"/>
    </source>
</evidence>
<organism evidence="14 15">
    <name type="scientific">Daejeonella rubra</name>
    <dbReference type="NCBI Taxonomy" id="990371"/>
    <lineage>
        <taxon>Bacteria</taxon>
        <taxon>Pseudomonadati</taxon>
        <taxon>Bacteroidota</taxon>
        <taxon>Sphingobacteriia</taxon>
        <taxon>Sphingobacteriales</taxon>
        <taxon>Sphingobacteriaceae</taxon>
        <taxon>Daejeonella</taxon>
    </lineage>
</organism>
<dbReference type="NCBIfam" id="TIGR00682">
    <property type="entry name" value="lpxK"/>
    <property type="match status" value="1"/>
</dbReference>
<comment type="catalytic activity">
    <reaction evidence="13">
        <text>a lipid A disaccharide + ATP = a lipid IVA + ADP + H(+)</text>
        <dbReference type="Rhea" id="RHEA:67840"/>
        <dbReference type="ChEBI" id="CHEBI:15378"/>
        <dbReference type="ChEBI" id="CHEBI:30616"/>
        <dbReference type="ChEBI" id="CHEBI:176343"/>
        <dbReference type="ChEBI" id="CHEBI:176425"/>
        <dbReference type="ChEBI" id="CHEBI:456216"/>
        <dbReference type="EC" id="2.7.1.130"/>
    </reaction>
</comment>
<dbReference type="Proteomes" id="UP000199226">
    <property type="component" value="Unassembled WGS sequence"/>
</dbReference>
<reference evidence="15" key="1">
    <citation type="submission" date="2016-10" db="EMBL/GenBank/DDBJ databases">
        <authorList>
            <person name="Varghese N."/>
            <person name="Submissions S."/>
        </authorList>
    </citation>
    <scope>NUCLEOTIDE SEQUENCE [LARGE SCALE GENOMIC DNA]</scope>
    <source>
        <strain evidence="15">DSM 24536</strain>
    </source>
</reference>
<dbReference type="GO" id="GO:0009029">
    <property type="term" value="F:lipid-A 4'-kinase activity"/>
    <property type="evidence" value="ECO:0007669"/>
    <property type="project" value="UniProtKB-UniRule"/>
</dbReference>
<evidence type="ECO:0000313" key="15">
    <source>
        <dbReference type="Proteomes" id="UP000199226"/>
    </source>
</evidence>
<keyword evidence="7 13" id="KW-0808">Transferase</keyword>
<gene>
    <name evidence="13" type="primary">lpxK</name>
    <name evidence="14" type="ORF">SAMN05421813_11313</name>
</gene>
<comment type="function">
    <text evidence="1 13">Transfers the gamma-phosphate of ATP to the 4'-position of a tetraacyldisaccharide 1-phosphate intermediate (termed DS-1-P) to form tetraacyldisaccharide 1,4'-bis-phosphate (lipid IVA).</text>
</comment>
<comment type="caution">
    <text evidence="13">Lacks conserved residue(s) required for the propagation of feature annotation.</text>
</comment>
<evidence type="ECO:0000256" key="7">
    <source>
        <dbReference type="ARBA" id="ARBA00022679"/>
    </source>
</evidence>
<evidence type="ECO:0000256" key="1">
    <source>
        <dbReference type="ARBA" id="ARBA00002274"/>
    </source>
</evidence>
<keyword evidence="9 13" id="KW-0418">Kinase</keyword>
<keyword evidence="8 13" id="KW-0547">Nucleotide-binding</keyword>
<dbReference type="AlphaFoldDB" id="A0A1G9TGJ5"/>
<keyword evidence="11 13" id="KW-0443">Lipid metabolism</keyword>
<keyword evidence="6 13" id="KW-0441">Lipid A biosynthesis</keyword>
<evidence type="ECO:0000256" key="6">
    <source>
        <dbReference type="ARBA" id="ARBA00022556"/>
    </source>
</evidence>
<dbReference type="EMBL" id="FNHH01000013">
    <property type="protein sequence ID" value="SDM46836.1"/>
    <property type="molecule type" value="Genomic_DNA"/>
</dbReference>
<evidence type="ECO:0000256" key="4">
    <source>
        <dbReference type="ARBA" id="ARBA00016436"/>
    </source>
</evidence>
<dbReference type="GO" id="GO:0005524">
    <property type="term" value="F:ATP binding"/>
    <property type="evidence" value="ECO:0007669"/>
    <property type="project" value="UniProtKB-UniRule"/>
</dbReference>
<evidence type="ECO:0000256" key="10">
    <source>
        <dbReference type="ARBA" id="ARBA00022840"/>
    </source>
</evidence>
<evidence type="ECO:0000313" key="14">
    <source>
        <dbReference type="EMBL" id="SDM46836.1"/>
    </source>
</evidence>
<proteinExistence type="inferred from homology"/>
<evidence type="ECO:0000256" key="9">
    <source>
        <dbReference type="ARBA" id="ARBA00022777"/>
    </source>
</evidence>
<accession>A0A1G9TGJ5</accession>
<dbReference type="InterPro" id="IPR003758">
    <property type="entry name" value="LpxK"/>
</dbReference>
<dbReference type="SUPFAM" id="SSF52540">
    <property type="entry name" value="P-loop containing nucleoside triphosphate hydrolases"/>
    <property type="match status" value="1"/>
</dbReference>
<keyword evidence="5 13" id="KW-0444">Lipid biosynthesis</keyword>
<protein>
    <recommendedName>
        <fullName evidence="4 13">Tetraacyldisaccharide 4'-kinase</fullName>
        <ecNumber evidence="3 13">2.7.1.130</ecNumber>
    </recommendedName>
    <alternativeName>
        <fullName evidence="12 13">Lipid A 4'-kinase</fullName>
    </alternativeName>
</protein>
<evidence type="ECO:0000256" key="11">
    <source>
        <dbReference type="ARBA" id="ARBA00023098"/>
    </source>
</evidence>
<dbReference type="GO" id="GO:0009244">
    <property type="term" value="P:lipopolysaccharide core region biosynthetic process"/>
    <property type="evidence" value="ECO:0007669"/>
    <property type="project" value="TreeGrafter"/>
</dbReference>
<dbReference type="HAMAP" id="MF_00409">
    <property type="entry name" value="LpxK"/>
    <property type="match status" value="1"/>
</dbReference>
<comment type="pathway">
    <text evidence="2 13">Glycolipid biosynthesis; lipid IV(A) biosynthesis; lipid IV(A) from (3R)-3-hydroxytetradecanoyl-[acyl-carrier-protein] and UDP-N-acetyl-alpha-D-glucosamine: step 6/6.</text>
</comment>
<dbReference type="PANTHER" id="PTHR42724">
    <property type="entry name" value="TETRAACYLDISACCHARIDE 4'-KINASE"/>
    <property type="match status" value="1"/>
</dbReference>
<dbReference type="STRING" id="990371.SAMN05421813_11313"/>
<dbReference type="EC" id="2.7.1.130" evidence="3 13"/>
<evidence type="ECO:0000256" key="13">
    <source>
        <dbReference type="HAMAP-Rule" id="MF_00409"/>
    </source>
</evidence>
<name>A0A1G9TGJ5_9SPHI</name>
<comment type="similarity">
    <text evidence="13">Belongs to the LpxK family.</text>
</comment>
<dbReference type="InterPro" id="IPR027417">
    <property type="entry name" value="P-loop_NTPase"/>
</dbReference>
<sequence>MSKPEFMKFLRLLLFPFSILYGIGVLLRNLAYDYGIYKSRKFQLPVISVGNLAVGGSGKSPMTEYLIRILKWDFTLAVVSRGYGRKTTGFRFVDIRDSFEDTGDEPLQIKRKFEGITVAVCEDRVDAIEYIAWENEVIILDDAFQHRAVKPGLNILLFEYSSFQSFQLLLPAGDLREPMSAKKRAEVIVVTKCPQGIDESQKQVIAKKLDLRPEQHLFFSFLKYGTLKSLYDDRLSRPLSSLNNSEKIILLSGIANPIPLLNELNSFNAEVTHHEYPDHHDFTGKNIAKLVRAFNKLEAGENVIITTEKDAQRLSSKEFQKQLSGIPVFYLPVEADFNEPEKTSFNNLIIEYASKPAVNKGLY</sequence>
<evidence type="ECO:0000256" key="2">
    <source>
        <dbReference type="ARBA" id="ARBA00004870"/>
    </source>
</evidence>
<keyword evidence="10 13" id="KW-0067">ATP-binding</keyword>
<keyword evidence="15" id="KW-1185">Reference proteome</keyword>
<dbReference type="GO" id="GO:0005886">
    <property type="term" value="C:plasma membrane"/>
    <property type="evidence" value="ECO:0007669"/>
    <property type="project" value="TreeGrafter"/>
</dbReference>
<evidence type="ECO:0000256" key="8">
    <source>
        <dbReference type="ARBA" id="ARBA00022741"/>
    </source>
</evidence>
<dbReference type="UniPathway" id="UPA00359">
    <property type="reaction ID" value="UER00482"/>
</dbReference>
<evidence type="ECO:0000256" key="12">
    <source>
        <dbReference type="ARBA" id="ARBA00029757"/>
    </source>
</evidence>
<evidence type="ECO:0000256" key="5">
    <source>
        <dbReference type="ARBA" id="ARBA00022516"/>
    </source>
</evidence>
<dbReference type="Pfam" id="PF02606">
    <property type="entry name" value="LpxK"/>
    <property type="match status" value="1"/>
</dbReference>
<dbReference type="PANTHER" id="PTHR42724:SF1">
    <property type="entry name" value="TETRAACYLDISACCHARIDE 4'-KINASE, MITOCHONDRIAL-RELATED"/>
    <property type="match status" value="1"/>
</dbReference>